<comment type="caution">
    <text evidence="1">The sequence shown here is derived from an EMBL/GenBank/DDBJ whole genome shotgun (WGS) entry which is preliminary data.</text>
</comment>
<sequence length="161" mass="17460">MSDGLVLNLTGADTSAGEFEAMKPGTYEAVVFEADMVEVEGESGKLPKGTPGINVQFMVTQEPYINRRAFNRYWLAPDTAEKADKIKGIFVNFLSALGYDKDEVMSGNFNLDLEDLVGKECRITVGRKERIRDGEGTGIFDNNVLSVKPAGVGAETTASLL</sequence>
<dbReference type="AlphaFoldDB" id="A0A0G1VVX0"/>
<gene>
    <name evidence="1" type="ORF">UY48_C0033G0006</name>
</gene>
<accession>A0A0G1VVX0</accession>
<reference evidence="1 2" key="1">
    <citation type="journal article" date="2015" name="Nature">
        <title>rRNA introns, odd ribosomes, and small enigmatic genomes across a large radiation of phyla.</title>
        <authorList>
            <person name="Brown C.T."/>
            <person name="Hug L.A."/>
            <person name="Thomas B.C."/>
            <person name="Sharon I."/>
            <person name="Castelle C.J."/>
            <person name="Singh A."/>
            <person name="Wilkins M.J."/>
            <person name="Williams K.H."/>
            <person name="Banfield J.F."/>
        </authorList>
    </citation>
    <scope>NUCLEOTIDE SEQUENCE [LARGE SCALE GENOMIC DNA]</scope>
</reference>
<dbReference type="Pfam" id="PF05037">
    <property type="entry name" value="DUF669"/>
    <property type="match status" value="1"/>
</dbReference>
<dbReference type="Proteomes" id="UP000034588">
    <property type="component" value="Unassembled WGS sequence"/>
</dbReference>
<evidence type="ECO:0008006" key="3">
    <source>
        <dbReference type="Google" id="ProtNLM"/>
    </source>
</evidence>
<organism evidence="1 2">
    <name type="scientific">Candidatus Gottesmanbacteria bacterium GW2011_GWB1_49_7</name>
    <dbReference type="NCBI Taxonomy" id="1618448"/>
    <lineage>
        <taxon>Bacteria</taxon>
        <taxon>Candidatus Gottesmaniibacteriota</taxon>
    </lineage>
</organism>
<dbReference type="InterPro" id="IPR007731">
    <property type="entry name" value="DUF669"/>
</dbReference>
<dbReference type="EMBL" id="LCQD01000033">
    <property type="protein sequence ID" value="KKW10618.1"/>
    <property type="molecule type" value="Genomic_DNA"/>
</dbReference>
<protein>
    <recommendedName>
        <fullName evidence="3">DUF669 domain-containing protein</fullName>
    </recommendedName>
</protein>
<name>A0A0G1VVX0_9BACT</name>
<proteinExistence type="predicted"/>
<evidence type="ECO:0000313" key="2">
    <source>
        <dbReference type="Proteomes" id="UP000034588"/>
    </source>
</evidence>
<evidence type="ECO:0000313" key="1">
    <source>
        <dbReference type="EMBL" id="KKW10618.1"/>
    </source>
</evidence>